<evidence type="ECO:0000313" key="5">
    <source>
        <dbReference type="Proteomes" id="UP000823405"/>
    </source>
</evidence>
<evidence type="ECO:0000313" key="4">
    <source>
        <dbReference type="EMBL" id="KAG0318684.1"/>
    </source>
</evidence>
<feature type="domain" description="J" evidence="3">
    <location>
        <begin position="78"/>
        <end position="138"/>
    </location>
</feature>
<dbReference type="SMART" id="SM00271">
    <property type="entry name" value="DnaJ"/>
    <property type="match status" value="1"/>
</dbReference>
<evidence type="ECO:0000256" key="1">
    <source>
        <dbReference type="ARBA" id="ARBA00023186"/>
    </source>
</evidence>
<keyword evidence="5" id="KW-1185">Reference proteome</keyword>
<dbReference type="CDD" id="cd06257">
    <property type="entry name" value="DnaJ"/>
    <property type="match status" value="1"/>
</dbReference>
<keyword evidence="2" id="KW-0472">Membrane</keyword>
<dbReference type="SUPFAM" id="SSF46565">
    <property type="entry name" value="Chaperone J-domain"/>
    <property type="match status" value="1"/>
</dbReference>
<evidence type="ECO:0000256" key="2">
    <source>
        <dbReference type="SAM" id="Phobius"/>
    </source>
</evidence>
<dbReference type="Gene3D" id="1.10.287.110">
    <property type="entry name" value="DnaJ domain"/>
    <property type="match status" value="1"/>
</dbReference>
<dbReference type="GO" id="GO:0005783">
    <property type="term" value="C:endoplasmic reticulum"/>
    <property type="evidence" value="ECO:0007669"/>
    <property type="project" value="TreeGrafter"/>
</dbReference>
<dbReference type="PANTHER" id="PTHR44360:SF1">
    <property type="entry name" value="DNAJ HOMOLOG SUBFAMILY B MEMBER 9"/>
    <property type="match status" value="1"/>
</dbReference>
<dbReference type="GO" id="GO:0051787">
    <property type="term" value="F:misfolded protein binding"/>
    <property type="evidence" value="ECO:0007669"/>
    <property type="project" value="TreeGrafter"/>
</dbReference>
<dbReference type="EMBL" id="JAAAIN010000181">
    <property type="protein sequence ID" value="KAG0318684.1"/>
    <property type="molecule type" value="Genomic_DNA"/>
</dbReference>
<dbReference type="Proteomes" id="UP000823405">
    <property type="component" value="Unassembled WGS sequence"/>
</dbReference>
<feature type="transmembrane region" description="Helical" evidence="2">
    <location>
        <begin position="162"/>
        <end position="179"/>
    </location>
</feature>
<feature type="transmembrane region" description="Helical" evidence="2">
    <location>
        <begin position="186"/>
        <end position="204"/>
    </location>
</feature>
<dbReference type="PANTHER" id="PTHR44360">
    <property type="entry name" value="DNAJ HOMOLOG SUBFAMILY B MEMBER 9"/>
    <property type="match status" value="1"/>
</dbReference>
<feature type="transmembrane region" description="Helical" evidence="2">
    <location>
        <begin position="6"/>
        <end position="30"/>
    </location>
</feature>
<gene>
    <name evidence="4" type="ORF">BGZ97_003449</name>
</gene>
<dbReference type="OrthoDB" id="436519at2759"/>
<organism evidence="4 5">
    <name type="scientific">Linnemannia gamsii</name>
    <dbReference type="NCBI Taxonomy" id="64522"/>
    <lineage>
        <taxon>Eukaryota</taxon>
        <taxon>Fungi</taxon>
        <taxon>Fungi incertae sedis</taxon>
        <taxon>Mucoromycota</taxon>
        <taxon>Mortierellomycotina</taxon>
        <taxon>Mortierellomycetes</taxon>
        <taxon>Mortierellales</taxon>
        <taxon>Mortierellaceae</taxon>
        <taxon>Linnemannia</taxon>
    </lineage>
</organism>
<dbReference type="InterPro" id="IPR036869">
    <property type="entry name" value="J_dom_sf"/>
</dbReference>
<protein>
    <recommendedName>
        <fullName evidence="3">J domain-containing protein</fullName>
    </recommendedName>
</protein>
<keyword evidence="2" id="KW-0812">Transmembrane</keyword>
<name>A0A9P6RJ46_9FUNG</name>
<evidence type="ECO:0000259" key="3">
    <source>
        <dbReference type="PROSITE" id="PS50076"/>
    </source>
</evidence>
<dbReference type="AlphaFoldDB" id="A0A9P6RJ46"/>
<dbReference type="InterPro" id="IPR051948">
    <property type="entry name" value="Hsp70_co-chaperone_J-domain"/>
</dbReference>
<feature type="transmembrane region" description="Helical" evidence="2">
    <location>
        <begin position="240"/>
        <end position="262"/>
    </location>
</feature>
<comment type="caution">
    <text evidence="4">The sequence shown here is derived from an EMBL/GenBank/DDBJ whole genome shotgun (WGS) entry which is preliminary data.</text>
</comment>
<dbReference type="Pfam" id="PF00226">
    <property type="entry name" value="DnaJ"/>
    <property type="match status" value="1"/>
</dbReference>
<reference evidence="4" key="1">
    <citation type="journal article" date="2020" name="Fungal Divers.">
        <title>Resolving the Mortierellaceae phylogeny through synthesis of multi-gene phylogenetics and phylogenomics.</title>
        <authorList>
            <person name="Vandepol N."/>
            <person name="Liber J."/>
            <person name="Desiro A."/>
            <person name="Na H."/>
            <person name="Kennedy M."/>
            <person name="Barry K."/>
            <person name="Grigoriev I.V."/>
            <person name="Miller A.N."/>
            <person name="O'Donnell K."/>
            <person name="Stajich J.E."/>
            <person name="Bonito G."/>
        </authorList>
    </citation>
    <scope>NUCLEOTIDE SEQUENCE</scope>
    <source>
        <strain evidence="4">NVP60</strain>
    </source>
</reference>
<dbReference type="GO" id="GO:0036503">
    <property type="term" value="P:ERAD pathway"/>
    <property type="evidence" value="ECO:0007669"/>
    <property type="project" value="TreeGrafter"/>
</dbReference>
<dbReference type="InterPro" id="IPR001623">
    <property type="entry name" value="DnaJ_domain"/>
</dbReference>
<keyword evidence="2" id="KW-1133">Transmembrane helix</keyword>
<feature type="transmembrane region" description="Helical" evidence="2">
    <location>
        <begin position="51"/>
        <end position="69"/>
    </location>
</feature>
<keyword evidence="1" id="KW-0143">Chaperone</keyword>
<accession>A0A9P6RJ46</accession>
<dbReference type="GO" id="GO:0051087">
    <property type="term" value="F:protein-folding chaperone binding"/>
    <property type="evidence" value="ECO:0007669"/>
    <property type="project" value="TreeGrafter"/>
</dbReference>
<sequence length="357" mass="40260">MSQQSQLISWIGWAFIPSMATRLLQALYYSRRYGPNSPKQPRKGSARFQRDFNWILTIIVGLYLVSLVYESVRTIEENHYDTLGLKFRSFTQKQVKTNFRKASLQYHPDKAGQTGAGIRAAHEILVDPTLRQNYDRFGPTVLKCTTCKTNKDYLKDGLKHVYTFYSGAGIVLFLINLVGKGNYGRYWRFILLAVMGAIEMSMVLEGGGGGSGGGGGGGRVGMGRWMMERLMPNLVPFEQIAVMHQLYISASVAISQIGPVLFPKGKDKQETSVEHIKRLQTLTEIAAVETMVQVKSWMDTLVGQDECIIQLRRDLGYMSLEMKLGEDSAFFNTRAAIKARIERQGEIDRKELLANLY</sequence>
<proteinExistence type="predicted"/>
<dbReference type="PROSITE" id="PS50076">
    <property type="entry name" value="DNAJ_2"/>
    <property type="match status" value="1"/>
</dbReference>